<evidence type="ECO:0000256" key="2">
    <source>
        <dbReference type="ARBA" id="ARBA00022695"/>
    </source>
</evidence>
<dbReference type="PANTHER" id="PTHR47320:SF1">
    <property type="entry name" value="BIFUNCTIONAL URIDYLYLTRANSFERASE_URIDYLYL-REMOVING ENZYME"/>
    <property type="match status" value="1"/>
</dbReference>
<evidence type="ECO:0000256" key="1">
    <source>
        <dbReference type="ARBA" id="ARBA00022679"/>
    </source>
</evidence>
<dbReference type="InterPro" id="IPR045865">
    <property type="entry name" value="ACT-like_dom_sf"/>
</dbReference>
<comment type="function">
    <text evidence="7">Modifies, by uridylylation and deuridylylation, the PII regulatory proteins (GlnB and homologs), in response to the nitrogen status of the cell that GlnD senses through the glutamine level. Under low glutamine levels, catalyzes the conversion of the PII proteins and UTP to PII-UMP and PPi, while under higher glutamine levels, GlnD hydrolyzes PII-UMP to PII and UMP (deuridylylation). Thus, controls uridylylation state and activity of the PII proteins, and plays an important role in the regulation of nitrogen metabolism.</text>
</comment>
<dbReference type="GO" id="GO:0008081">
    <property type="term" value="F:phosphoric diester hydrolase activity"/>
    <property type="evidence" value="ECO:0007669"/>
    <property type="project" value="UniProtKB-UniRule"/>
</dbReference>
<name>A0A1H5MAV9_9ACTN</name>
<organism evidence="11 12">
    <name type="scientific">Jiangella alba</name>
    <dbReference type="NCBI Taxonomy" id="561176"/>
    <lineage>
        <taxon>Bacteria</taxon>
        <taxon>Bacillati</taxon>
        <taxon>Actinomycetota</taxon>
        <taxon>Actinomycetes</taxon>
        <taxon>Jiangellales</taxon>
        <taxon>Jiangellaceae</taxon>
        <taxon>Jiangella</taxon>
    </lineage>
</organism>
<dbReference type="EC" id="2.7.7.59" evidence="7"/>
<comment type="domain">
    <text evidence="7">Has four distinct domains: an N-terminal nucleotidyltransferase (NT) domain responsible for UTase activity, a central HD domain that encodes UR activity, and two C-terminal ACT domains that seem to have a role in glutamine sensing.</text>
</comment>
<dbReference type="InterPro" id="IPR003607">
    <property type="entry name" value="HD/PDEase_dom"/>
</dbReference>
<dbReference type="EC" id="3.1.4.-" evidence="7"/>
<dbReference type="Pfam" id="PF01966">
    <property type="entry name" value="HD"/>
    <property type="match status" value="1"/>
</dbReference>
<reference evidence="12" key="1">
    <citation type="submission" date="2016-10" db="EMBL/GenBank/DDBJ databases">
        <authorList>
            <person name="Varghese N."/>
            <person name="Submissions S."/>
        </authorList>
    </citation>
    <scope>NUCLEOTIDE SEQUENCE [LARGE SCALE GENOMIC DNA]</scope>
    <source>
        <strain evidence="12">DSM 45237</strain>
    </source>
</reference>
<protein>
    <recommendedName>
        <fullName evidence="7">Bifunctional uridylyltransferase/uridylyl-removing enzyme</fullName>
        <shortName evidence="7">UTase/UR</shortName>
    </recommendedName>
    <alternativeName>
        <fullName evidence="7">Bifunctional [protein-PII] modification enzyme</fullName>
    </alternativeName>
    <alternativeName>
        <fullName evidence="7">Bifunctional nitrogen sensor protein</fullName>
    </alternativeName>
    <domain>
        <recommendedName>
            <fullName evidence="7">[Protein-PII] uridylyltransferase</fullName>
            <shortName evidence="7">PII uridylyltransferase</shortName>
            <shortName evidence="7">UTase</shortName>
            <ecNumber evidence="7">2.7.7.59</ecNumber>
        </recommendedName>
    </domain>
    <domain>
        <recommendedName>
            <fullName evidence="7">[Protein-PII]-UMP uridylyl-removing enzyme</fullName>
            <shortName evidence="7">UR</shortName>
            <ecNumber evidence="7">3.1.4.-</ecNumber>
        </recommendedName>
    </domain>
</protein>
<sequence length="814" mass="85255">MFADVPAAARQGYALVAVGGYGRRELLPGSDLDVLLLVTGRGDPAAVADAVFYPVWDAGLALDHSVRTPGEALSVAGSDLKAALGLIDARHVAGDEELTDELRAGVRDGWRRQAAVRLPELAAMCRSRAASVGELAHLLEPDLVQAYGGLRDTLALRAVTASWIADRPRTAGVDLARQWLLTVRDALHRTTGRRQDRLLFENQDDVAVRLGLPDADLLLRRVAEAGRAIAYASDVTWRDVERTLAGLKRRGRRRPLVRRPLADGVDEYDGEAVLARGADPARDAVLPLRAAAAAAQAGLVPGPRTLARLIAECPPLPEPWPPAALDALVSLLGAGPGTVPVWDALEAAGLVVRWFPEWERIRYRATRTPVHRHTVDRHLVETAVVASRLTRRVARPDLLLLAAVVHDLGKGVPGDHSVAGSPIAASLGQRIGLSEADATTLGRLVRHHLLLPETATRRDPDDPATLATVVEAVRTREFLELLACLTEADATAAGPVAWTPLRSRLVGDLVERTRRALAPDASAAVATSSVPMPVPLAGETALAGEAASAGVCRCPPVGWAPSLEGRVIPTTARADEPPASADGNGARTGSAAGTHPADGDGAWPAAEAMRPVGTGLAVEVAPPDEDGAGLATVTVVAGRGSGVLGVVAGVLALHRLDVRSARAHTAGDAVVQVWQVVARRGEGPDGVRLREDVARALAGHLDLTTRLAARAAEWRGRVIQHARPQVQLLRDVSADATVLEVRAHDEPGLLHRLATALSGAAVDIRSAVVGTLGSEAIDVFYLVDGDTGGPLGERAEQDAVAAARAALGAADADE</sequence>
<comment type="caution">
    <text evidence="7">Lacks conserved residue(s) required for the propagation of feature annotation.</text>
</comment>
<keyword evidence="5 7" id="KW-0460">Magnesium</keyword>
<keyword evidence="1 7" id="KW-0808">Transferase</keyword>
<dbReference type="Pfam" id="PF08335">
    <property type="entry name" value="GlnD_UR_UTase"/>
    <property type="match status" value="1"/>
</dbReference>
<dbReference type="SMART" id="SM00471">
    <property type="entry name" value="HDc"/>
    <property type="match status" value="1"/>
</dbReference>
<dbReference type="EMBL" id="FNUC01000003">
    <property type="protein sequence ID" value="SEE86260.1"/>
    <property type="molecule type" value="Genomic_DNA"/>
</dbReference>
<dbReference type="HAMAP" id="MF_00277">
    <property type="entry name" value="PII_uridylyl_transf"/>
    <property type="match status" value="1"/>
</dbReference>
<dbReference type="SUPFAM" id="SSF81301">
    <property type="entry name" value="Nucleotidyltransferase"/>
    <property type="match status" value="1"/>
</dbReference>
<dbReference type="SUPFAM" id="SSF109604">
    <property type="entry name" value="HD-domain/PDEase-like"/>
    <property type="match status" value="1"/>
</dbReference>
<evidence type="ECO:0000313" key="11">
    <source>
        <dbReference type="EMBL" id="SEE86260.1"/>
    </source>
</evidence>
<keyword evidence="3" id="KW-0677">Repeat</keyword>
<dbReference type="SUPFAM" id="SSF55021">
    <property type="entry name" value="ACT-like"/>
    <property type="match status" value="1"/>
</dbReference>
<comment type="activity regulation">
    <text evidence="7">Uridylyltransferase (UTase) activity is inhibited by glutamine, while glutamine activates uridylyl-removing (UR) activity.</text>
</comment>
<feature type="domain" description="HD" evidence="10">
    <location>
        <begin position="375"/>
        <end position="479"/>
    </location>
</feature>
<dbReference type="PROSITE" id="PS51831">
    <property type="entry name" value="HD"/>
    <property type="match status" value="1"/>
</dbReference>
<evidence type="ECO:0000256" key="7">
    <source>
        <dbReference type="HAMAP-Rule" id="MF_00277"/>
    </source>
</evidence>
<evidence type="ECO:0000313" key="12">
    <source>
        <dbReference type="Proteomes" id="UP000181980"/>
    </source>
</evidence>
<feature type="region of interest" description="Disordered" evidence="8">
    <location>
        <begin position="573"/>
        <end position="605"/>
    </location>
</feature>
<comment type="catalytic activity">
    <reaction evidence="7">
        <text>[protein-PII]-uridylyl-L-tyrosine + H2O = [protein-PII]-L-tyrosine + UMP + H(+)</text>
        <dbReference type="Rhea" id="RHEA:48600"/>
        <dbReference type="Rhea" id="RHEA-COMP:12147"/>
        <dbReference type="Rhea" id="RHEA-COMP:12148"/>
        <dbReference type="ChEBI" id="CHEBI:15377"/>
        <dbReference type="ChEBI" id="CHEBI:15378"/>
        <dbReference type="ChEBI" id="CHEBI:46858"/>
        <dbReference type="ChEBI" id="CHEBI:57865"/>
        <dbReference type="ChEBI" id="CHEBI:90602"/>
    </reaction>
</comment>
<keyword evidence="6 7" id="KW-0511">Multifunctional enzyme</keyword>
<dbReference type="InterPro" id="IPR002912">
    <property type="entry name" value="ACT_dom"/>
</dbReference>
<dbReference type="NCBIfam" id="NF002895">
    <property type="entry name" value="PRK03381.1"/>
    <property type="match status" value="1"/>
</dbReference>
<accession>A0A1H5MAV9</accession>
<evidence type="ECO:0000256" key="5">
    <source>
        <dbReference type="ARBA" id="ARBA00022842"/>
    </source>
</evidence>
<dbReference type="AlphaFoldDB" id="A0A1H5MAV9"/>
<dbReference type="PROSITE" id="PS51671">
    <property type="entry name" value="ACT"/>
    <property type="match status" value="1"/>
</dbReference>
<evidence type="ECO:0000259" key="9">
    <source>
        <dbReference type="PROSITE" id="PS51671"/>
    </source>
</evidence>
<dbReference type="PANTHER" id="PTHR47320">
    <property type="entry name" value="BIFUNCTIONAL URIDYLYLTRANSFERASE/URIDYLYL-REMOVING ENZYME"/>
    <property type="match status" value="1"/>
</dbReference>
<evidence type="ECO:0000256" key="8">
    <source>
        <dbReference type="SAM" id="MobiDB-lite"/>
    </source>
</evidence>
<feature type="domain" description="ACT" evidence="9">
    <location>
        <begin position="738"/>
        <end position="814"/>
    </location>
</feature>
<dbReference type="InterPro" id="IPR006674">
    <property type="entry name" value="HD_domain"/>
</dbReference>
<dbReference type="GO" id="GO:0006808">
    <property type="term" value="P:regulation of nitrogen utilization"/>
    <property type="evidence" value="ECO:0007669"/>
    <property type="project" value="UniProtKB-UniRule"/>
</dbReference>
<evidence type="ECO:0000256" key="3">
    <source>
        <dbReference type="ARBA" id="ARBA00022737"/>
    </source>
</evidence>
<dbReference type="InterPro" id="IPR013546">
    <property type="entry name" value="PII_UdlTrfase/GS_AdlTrfase"/>
</dbReference>
<evidence type="ECO:0000256" key="4">
    <source>
        <dbReference type="ARBA" id="ARBA00022801"/>
    </source>
</evidence>
<gene>
    <name evidence="7" type="primary">glnD</name>
    <name evidence="11" type="ORF">SAMN04488561_3036</name>
</gene>
<dbReference type="STRING" id="561176.SAMN04488561_3036"/>
<dbReference type="Pfam" id="PF01842">
    <property type="entry name" value="ACT"/>
    <property type="match status" value="1"/>
</dbReference>
<evidence type="ECO:0000259" key="10">
    <source>
        <dbReference type="PROSITE" id="PS51831"/>
    </source>
</evidence>
<proteinExistence type="inferred from homology"/>
<dbReference type="Gene3D" id="1.10.3090.10">
    <property type="entry name" value="cca-adding enzyme, domain 2"/>
    <property type="match status" value="1"/>
</dbReference>
<dbReference type="GO" id="GO:0008773">
    <property type="term" value="F:[protein-PII] uridylyltransferase activity"/>
    <property type="evidence" value="ECO:0007669"/>
    <property type="project" value="UniProtKB-UniRule"/>
</dbReference>
<comment type="cofactor">
    <cofactor evidence="7">
        <name>Mg(2+)</name>
        <dbReference type="ChEBI" id="CHEBI:18420"/>
    </cofactor>
</comment>
<keyword evidence="2 7" id="KW-0548">Nucleotidyltransferase</keyword>
<dbReference type="OrthoDB" id="9758038at2"/>
<dbReference type="InterPro" id="IPR010043">
    <property type="entry name" value="UTase/UR"/>
</dbReference>
<comment type="similarity">
    <text evidence="7">Belongs to the GlnD family.</text>
</comment>
<evidence type="ECO:0000256" key="6">
    <source>
        <dbReference type="ARBA" id="ARBA00023268"/>
    </source>
</evidence>
<dbReference type="Proteomes" id="UP000181980">
    <property type="component" value="Unassembled WGS sequence"/>
</dbReference>
<comment type="catalytic activity">
    <reaction evidence="7">
        <text>[protein-PII]-L-tyrosine + UTP = [protein-PII]-uridylyl-L-tyrosine + diphosphate</text>
        <dbReference type="Rhea" id="RHEA:13673"/>
        <dbReference type="Rhea" id="RHEA-COMP:12147"/>
        <dbReference type="Rhea" id="RHEA-COMP:12148"/>
        <dbReference type="ChEBI" id="CHEBI:33019"/>
        <dbReference type="ChEBI" id="CHEBI:46398"/>
        <dbReference type="ChEBI" id="CHEBI:46858"/>
        <dbReference type="ChEBI" id="CHEBI:90602"/>
        <dbReference type="EC" id="2.7.7.59"/>
    </reaction>
</comment>
<dbReference type="CDD" id="cd05401">
    <property type="entry name" value="NT_GlnE_GlnD_like"/>
    <property type="match status" value="1"/>
</dbReference>
<keyword evidence="4 7" id="KW-0378">Hydrolase</keyword>
<feature type="region of interest" description="Uridylyltransferase" evidence="7">
    <location>
        <begin position="1"/>
        <end position="260"/>
    </location>
</feature>
<dbReference type="PIRSF" id="PIRSF006288">
    <property type="entry name" value="PII_uridyltransf"/>
    <property type="match status" value="1"/>
</dbReference>
<keyword evidence="12" id="KW-1185">Reference proteome</keyword>
<dbReference type="InterPro" id="IPR043519">
    <property type="entry name" value="NT_sf"/>
</dbReference>